<dbReference type="GO" id="GO:0003723">
    <property type="term" value="F:RNA binding"/>
    <property type="evidence" value="ECO:0007669"/>
    <property type="project" value="TreeGrafter"/>
</dbReference>
<feature type="domain" description="Helicase C-terminal" evidence="6">
    <location>
        <begin position="262"/>
        <end position="439"/>
    </location>
</feature>
<organism evidence="7">
    <name type="scientific">uncultured bacterium</name>
    <name type="common">gcode 4</name>
    <dbReference type="NCBI Taxonomy" id="1234023"/>
    <lineage>
        <taxon>Bacteria</taxon>
        <taxon>environmental samples</taxon>
    </lineage>
</organism>
<dbReference type="InterPro" id="IPR001650">
    <property type="entry name" value="Helicase_C-like"/>
</dbReference>
<comment type="caution">
    <text evidence="7">The sequence shown here is derived from an EMBL/GenBank/DDBJ whole genome shotgun (WGS) entry which is preliminary data.</text>
</comment>
<dbReference type="InterPro" id="IPR014001">
    <property type="entry name" value="Helicase_ATP-bd"/>
</dbReference>
<dbReference type="SUPFAM" id="SSF52540">
    <property type="entry name" value="P-loop containing nucleoside triphosphate hydrolases"/>
    <property type="match status" value="1"/>
</dbReference>
<dbReference type="GO" id="GO:0004386">
    <property type="term" value="F:helicase activity"/>
    <property type="evidence" value="ECO:0007669"/>
    <property type="project" value="UniProtKB-KW"/>
</dbReference>
<dbReference type="PROSITE" id="PS51192">
    <property type="entry name" value="HELICASE_ATP_BIND_1"/>
    <property type="match status" value="1"/>
</dbReference>
<evidence type="ECO:0000256" key="1">
    <source>
        <dbReference type="ARBA" id="ARBA00022741"/>
    </source>
</evidence>
<dbReference type="Pfam" id="PF00271">
    <property type="entry name" value="Helicase_C"/>
    <property type="match status" value="1"/>
</dbReference>
<dbReference type="Gene3D" id="1.20.120.1080">
    <property type="match status" value="1"/>
</dbReference>
<dbReference type="GO" id="GO:0005524">
    <property type="term" value="F:ATP binding"/>
    <property type="evidence" value="ECO:0007669"/>
    <property type="project" value="UniProtKB-KW"/>
</dbReference>
<dbReference type="InterPro" id="IPR027417">
    <property type="entry name" value="P-loop_NTPase"/>
</dbReference>
<dbReference type="Gene3D" id="3.40.50.300">
    <property type="entry name" value="P-loop containing nucleotide triphosphate hydrolases"/>
    <property type="match status" value="2"/>
</dbReference>
<evidence type="ECO:0000259" key="5">
    <source>
        <dbReference type="PROSITE" id="PS51192"/>
    </source>
</evidence>
<protein>
    <submittedName>
        <fullName evidence="7">Uncharacterized protein</fullName>
    </submittedName>
</protein>
<keyword evidence="4" id="KW-0067">ATP-binding</keyword>
<dbReference type="SMART" id="SM00487">
    <property type="entry name" value="DEXDc"/>
    <property type="match status" value="1"/>
</dbReference>
<sequence length="1152" mass="137643">MNLMPWSNNDSNVLPWFQFNWSIYTPWIQTDWSIMDVEWKIIHREERDQIIKSIYDLPFHNKSAGDKTKEIIDSVHSELITVINGKTWSGKTTETPKLFLWKGLKVVISEPRIIAALNACEFTCTGLFATTGDPYYSIWHKVWYRTWKETKSSNFSELLYVTDWLQLLRQFFTWINPDILIMDELHTYSVPTEFLLKMMKDFIFEQLKKNVKDRTKLVLMSATIDYELITEYFKDISTKIPLIKIEWRPHKLTREYISGWEFLYSIINQAKNKKNVLAFVEWKKTIEGTMEELRLHLNDEEYEILPLHSELPIDEQKRLMQKHWDKTVVIIATNVARESLTIPYINSVVDNWLKKSLKVNSKTWVPELRVEVISKAEADQWAGRAGRIGEWLWIFANDTKYEDLPDFPSWEIEDVTLERYILLSLSIWKDLMKELKWELAKDESERKRIFIHEPNIDLIQLSYDNLLKIWAIWEDHVPTKLGRELLTLPLDPFVWKMLKASFKLDCSGDMIDICSIISHKWFLGKNESWKEFVLKKYKRNSDLIAQREMFKFITTREPLKDTDIAKLIEFWVNKQELNLFKEYAMNWKEKMLFELVDLTSIWVKQKKILEILGTIDILKVRLENSWHEINYHNNKDKKNQSKHFENIVKSILHGIPNNLFEYMEDANIFHNKGMGDFIKPKTSVIFADEKHRYVWLPFIIWWVDGNEDTPLLLFVSKVDESMLNEVIYTHTDGEFKDLNQVFDKKAEITKKKWRSFTPRELDDLQDDFGWMNIIDLINDIPKEKLRDINSFLWLPEYLVKNNYGVKKLIKSYSWTDKWEFNIVRFTKLLAIFLPRLIKRFYMEDIPKTLTFYKDDKNYLVDTIILSKDPRIVEFLANPYKKHYDTPIWSSQNRRMSDTDKQRFEEIWEAYERHVQLEKKIEKSRKWGKSIKLNLHISKMLKVSKVDAKLLIDNQLIRVNGKNTFYLQSYNPRKDDLVLLFNKAEMNDILKALKAKDDLKLVGVFDLKEYISLLFEIPIEDADLLIENNKIKVNWALAVNEQIFDAEKDELNTYFEKDKLKEFIDRLKRKWKSEGNEPVWEISIESDQLDAYISTKYKISKDDAKLLIENDYIIVNDKDTSCSQSFDSQNDSLELRFRKDELLEILKSIKEKE</sequence>
<name>K2GWT8_9BACT</name>
<gene>
    <name evidence="7" type="ORF">ACD_3C00145G0016</name>
</gene>
<keyword evidence="1" id="KW-0547">Nucleotide-binding</keyword>
<keyword evidence="2" id="KW-0378">Hydrolase</keyword>
<dbReference type="PANTHER" id="PTHR18934">
    <property type="entry name" value="ATP-DEPENDENT RNA HELICASE"/>
    <property type="match status" value="1"/>
</dbReference>
<evidence type="ECO:0000256" key="4">
    <source>
        <dbReference type="ARBA" id="ARBA00022840"/>
    </source>
</evidence>
<evidence type="ECO:0000256" key="3">
    <source>
        <dbReference type="ARBA" id="ARBA00022806"/>
    </source>
</evidence>
<dbReference type="AlphaFoldDB" id="K2GWT8"/>
<evidence type="ECO:0000259" key="6">
    <source>
        <dbReference type="PROSITE" id="PS51194"/>
    </source>
</evidence>
<dbReference type="PANTHER" id="PTHR18934:SF91">
    <property type="entry name" value="PRE-MRNA-SPLICING FACTOR ATP-DEPENDENT RNA HELICASE PRP16"/>
    <property type="match status" value="1"/>
</dbReference>
<reference evidence="7" key="1">
    <citation type="journal article" date="2012" name="Science">
        <title>Fermentation, hydrogen, and sulfur metabolism in multiple uncultivated bacterial phyla.</title>
        <authorList>
            <person name="Wrighton K.C."/>
            <person name="Thomas B.C."/>
            <person name="Sharon I."/>
            <person name="Miller C.S."/>
            <person name="Castelle C.J."/>
            <person name="VerBerkmoes N.C."/>
            <person name="Wilkins M.J."/>
            <person name="Hettich R.L."/>
            <person name="Lipton M.S."/>
            <person name="Williams K.H."/>
            <person name="Long P.E."/>
            <person name="Banfield J.F."/>
        </authorList>
    </citation>
    <scope>NUCLEOTIDE SEQUENCE [LARGE SCALE GENOMIC DNA]</scope>
</reference>
<evidence type="ECO:0000313" key="7">
    <source>
        <dbReference type="EMBL" id="EKE27830.1"/>
    </source>
</evidence>
<dbReference type="EMBL" id="AMFJ01000419">
    <property type="protein sequence ID" value="EKE27830.1"/>
    <property type="molecule type" value="Genomic_DNA"/>
</dbReference>
<dbReference type="SMART" id="SM00490">
    <property type="entry name" value="HELICc"/>
    <property type="match status" value="1"/>
</dbReference>
<proteinExistence type="predicted"/>
<evidence type="ECO:0000256" key="2">
    <source>
        <dbReference type="ARBA" id="ARBA00022801"/>
    </source>
</evidence>
<accession>K2GWT8</accession>
<dbReference type="PROSITE" id="PS51194">
    <property type="entry name" value="HELICASE_CTER"/>
    <property type="match status" value="1"/>
</dbReference>
<keyword evidence="3" id="KW-0347">Helicase</keyword>
<feature type="domain" description="Helicase ATP-binding" evidence="5">
    <location>
        <begin position="72"/>
        <end position="242"/>
    </location>
</feature>
<dbReference type="GO" id="GO:0016787">
    <property type="term" value="F:hydrolase activity"/>
    <property type="evidence" value="ECO:0007669"/>
    <property type="project" value="UniProtKB-KW"/>
</dbReference>